<accession>A0A1H2H6X4</accession>
<feature type="transmembrane region" description="Helical" evidence="5">
    <location>
        <begin position="57"/>
        <end position="77"/>
    </location>
</feature>
<dbReference type="EMBL" id="LT629785">
    <property type="protein sequence ID" value="SDU27308.1"/>
    <property type="molecule type" value="Genomic_DNA"/>
</dbReference>
<evidence type="ECO:0000259" key="6">
    <source>
        <dbReference type="Pfam" id="PF04116"/>
    </source>
</evidence>
<dbReference type="GO" id="GO:0016020">
    <property type="term" value="C:membrane"/>
    <property type="evidence" value="ECO:0007669"/>
    <property type="project" value="UniProtKB-SubCell"/>
</dbReference>
<keyword evidence="2 5" id="KW-0812">Transmembrane</keyword>
<keyword evidence="4 5" id="KW-0472">Membrane</keyword>
<dbReference type="Proteomes" id="UP000243232">
    <property type="component" value="Chromosome I"/>
</dbReference>
<dbReference type="STRING" id="364197.SAMN05216296_2780"/>
<dbReference type="Pfam" id="PF04116">
    <property type="entry name" value="FA_hydroxylase"/>
    <property type="match status" value="1"/>
</dbReference>
<protein>
    <submittedName>
        <fullName evidence="7">Sterol desaturase/sphingolipid hydroxylase, fatty acid hydroxylase superfamily</fullName>
    </submittedName>
</protein>
<evidence type="ECO:0000256" key="4">
    <source>
        <dbReference type="ARBA" id="ARBA00023136"/>
    </source>
</evidence>
<evidence type="ECO:0000256" key="2">
    <source>
        <dbReference type="ARBA" id="ARBA00022692"/>
    </source>
</evidence>
<dbReference type="InterPro" id="IPR050307">
    <property type="entry name" value="Sterol_Desaturase_Related"/>
</dbReference>
<evidence type="ECO:0000313" key="7">
    <source>
        <dbReference type="EMBL" id="SDU27308.1"/>
    </source>
</evidence>
<dbReference type="RefSeq" id="WP_090196500.1">
    <property type="nucleotide sequence ID" value="NZ_LT629785.1"/>
</dbReference>
<comment type="subcellular location">
    <subcellularLocation>
        <location evidence="1">Membrane</location>
    </subcellularLocation>
</comment>
<feature type="domain" description="Fatty acid hydroxylase" evidence="6">
    <location>
        <begin position="101"/>
        <end position="235"/>
    </location>
</feature>
<dbReference type="PANTHER" id="PTHR11863">
    <property type="entry name" value="STEROL DESATURASE"/>
    <property type="match status" value="1"/>
</dbReference>
<dbReference type="GO" id="GO:0005506">
    <property type="term" value="F:iron ion binding"/>
    <property type="evidence" value="ECO:0007669"/>
    <property type="project" value="InterPro"/>
</dbReference>
<gene>
    <name evidence="7" type="ORF">SAMN05216296_2780</name>
</gene>
<feature type="transmembrane region" description="Helical" evidence="5">
    <location>
        <begin position="154"/>
        <end position="174"/>
    </location>
</feature>
<sequence length="266" mass="31136">MLTLDNLQGAILHDITKYLLAAGLLSLMLWLLRKTMQRRRLQAHPVTGKDYRREISWSLLTATLFGCISLLCIAWFGEQGWNQLYWNLSDGSWGYTAFCLALMIVGHDAYFYWSHRLLHQRRLMRFAHRVHHQSHTPTPWAAYAFHPLEALTQILYPVVFAMLLPMHPLVIWLWSLHMIVRNVIGHAGYELMPRWMVRSGWFDWLTTSTHHDLHHQYGRHNFGLYFTWWDRWMGTEHPDYAARVASNLGLPAPSSNAITESNTGTQ</sequence>
<dbReference type="GO" id="GO:0016491">
    <property type="term" value="F:oxidoreductase activity"/>
    <property type="evidence" value="ECO:0007669"/>
    <property type="project" value="InterPro"/>
</dbReference>
<dbReference type="AlphaFoldDB" id="A0A1H2H6X4"/>
<dbReference type="InterPro" id="IPR006694">
    <property type="entry name" value="Fatty_acid_hydroxylase"/>
</dbReference>
<evidence type="ECO:0000256" key="5">
    <source>
        <dbReference type="SAM" id="Phobius"/>
    </source>
</evidence>
<dbReference type="GO" id="GO:0008610">
    <property type="term" value="P:lipid biosynthetic process"/>
    <property type="evidence" value="ECO:0007669"/>
    <property type="project" value="InterPro"/>
</dbReference>
<keyword evidence="8" id="KW-1185">Reference proteome</keyword>
<feature type="transmembrane region" description="Helical" evidence="5">
    <location>
        <begin position="92"/>
        <end position="113"/>
    </location>
</feature>
<organism evidence="7 8">
    <name type="scientific">Pseudomonas pohangensis</name>
    <dbReference type="NCBI Taxonomy" id="364197"/>
    <lineage>
        <taxon>Bacteria</taxon>
        <taxon>Pseudomonadati</taxon>
        <taxon>Pseudomonadota</taxon>
        <taxon>Gammaproteobacteria</taxon>
        <taxon>Pseudomonadales</taxon>
        <taxon>Pseudomonadaceae</taxon>
        <taxon>Pseudomonas</taxon>
    </lineage>
</organism>
<keyword evidence="3 5" id="KW-1133">Transmembrane helix</keyword>
<dbReference type="OrthoDB" id="9770329at2"/>
<feature type="transmembrane region" description="Helical" evidence="5">
    <location>
        <begin position="15"/>
        <end position="32"/>
    </location>
</feature>
<name>A0A1H2H6X4_9PSED</name>
<evidence type="ECO:0000313" key="8">
    <source>
        <dbReference type="Proteomes" id="UP000243232"/>
    </source>
</evidence>
<reference evidence="8" key="1">
    <citation type="submission" date="2016-10" db="EMBL/GenBank/DDBJ databases">
        <authorList>
            <person name="Varghese N."/>
            <person name="Submissions S."/>
        </authorList>
    </citation>
    <scope>NUCLEOTIDE SEQUENCE [LARGE SCALE GENOMIC DNA]</scope>
    <source>
        <strain evidence="8">DSM 17875</strain>
    </source>
</reference>
<evidence type="ECO:0000256" key="3">
    <source>
        <dbReference type="ARBA" id="ARBA00022989"/>
    </source>
</evidence>
<evidence type="ECO:0000256" key="1">
    <source>
        <dbReference type="ARBA" id="ARBA00004370"/>
    </source>
</evidence>
<proteinExistence type="predicted"/>